<dbReference type="SUPFAM" id="SSF116742">
    <property type="entry name" value="eIF2alpha middle domain-like"/>
    <property type="match status" value="1"/>
</dbReference>
<evidence type="ECO:0000256" key="1">
    <source>
        <dbReference type="ARBA" id="ARBA00007223"/>
    </source>
</evidence>
<organism evidence="5">
    <name type="scientific">marine sediment metagenome</name>
    <dbReference type="NCBI Taxonomy" id="412755"/>
    <lineage>
        <taxon>unclassified sequences</taxon>
        <taxon>metagenomes</taxon>
        <taxon>ecological metagenomes</taxon>
    </lineage>
</organism>
<dbReference type="CDD" id="cd04452">
    <property type="entry name" value="S1_IF2_alpha"/>
    <property type="match status" value="1"/>
</dbReference>
<dbReference type="InterPro" id="IPR024054">
    <property type="entry name" value="TIF2_asu_middle_sf"/>
</dbReference>
<accession>A0A0F9D8I5</accession>
<keyword evidence="2" id="KW-0396">Initiation factor</keyword>
<proteinExistence type="inferred from homology"/>
<dbReference type="Pfam" id="PF07541">
    <property type="entry name" value="EIF_2_alpha"/>
    <property type="match status" value="1"/>
</dbReference>
<evidence type="ECO:0000259" key="4">
    <source>
        <dbReference type="PROSITE" id="PS50126"/>
    </source>
</evidence>
<dbReference type="GO" id="GO:0003743">
    <property type="term" value="F:translation initiation factor activity"/>
    <property type="evidence" value="ECO:0007669"/>
    <property type="project" value="UniProtKB-KW"/>
</dbReference>
<dbReference type="PANTHER" id="PTHR10602:SF0">
    <property type="entry name" value="EUKARYOTIC TRANSLATION INITIATION FACTOR 2 SUBUNIT 1"/>
    <property type="match status" value="1"/>
</dbReference>
<dbReference type="Gene3D" id="3.30.70.1130">
    <property type="entry name" value="EIF_2_alpha"/>
    <property type="match status" value="1"/>
</dbReference>
<dbReference type="Gene3D" id="1.10.150.190">
    <property type="entry name" value="Translation initiation factor 2, subunit 1, domain 2"/>
    <property type="match status" value="1"/>
</dbReference>
<sequence>MVKSRNKFPKEGEFLIAKVTEVEKQYVYVDLIDYEGLRSEECARGMIHISEISSRWIKNIRNYVRIGQRVVLRVLRVDAEKGHVDMSLRRVNSAQKEIRLKEWKYAVKYDNILQFLTEDEDINMTLDEAYELIGFPVFEFFENYQETIENLKENGEEILSSFDMISDDVKKKLLKIVDENVEVSTVSINGKIKLSYYSENGIEQIQDSLLEALKVIESKETRKISINYIAAPFYRLEVVTKDYLDAENILSDALEVIEQKTNEYGGTFEFIRD</sequence>
<dbReference type="SMART" id="SM00316">
    <property type="entry name" value="S1"/>
    <property type="match status" value="1"/>
</dbReference>
<comment type="similarity">
    <text evidence="1">Belongs to the eIF-2-alpha family.</text>
</comment>
<gene>
    <name evidence="5" type="ORF">LCGC14_2229730</name>
</gene>
<dbReference type="SUPFAM" id="SSF50249">
    <property type="entry name" value="Nucleic acid-binding proteins"/>
    <property type="match status" value="1"/>
</dbReference>
<dbReference type="InterPro" id="IPR024055">
    <property type="entry name" value="TIF2_asu_C"/>
</dbReference>
<dbReference type="AlphaFoldDB" id="A0A0F9D8I5"/>
<protein>
    <recommendedName>
        <fullName evidence="4">S1 motif domain-containing protein</fullName>
    </recommendedName>
</protein>
<comment type="caution">
    <text evidence="5">The sequence shown here is derived from an EMBL/GenBank/DDBJ whole genome shotgun (WGS) entry which is preliminary data.</text>
</comment>
<keyword evidence="3" id="KW-0648">Protein biosynthesis</keyword>
<evidence type="ECO:0000256" key="3">
    <source>
        <dbReference type="ARBA" id="ARBA00022917"/>
    </source>
</evidence>
<dbReference type="InterPro" id="IPR044126">
    <property type="entry name" value="S1_IF2_alpha"/>
</dbReference>
<reference evidence="5" key="1">
    <citation type="journal article" date="2015" name="Nature">
        <title>Complex archaea that bridge the gap between prokaryotes and eukaryotes.</title>
        <authorList>
            <person name="Spang A."/>
            <person name="Saw J.H."/>
            <person name="Jorgensen S.L."/>
            <person name="Zaremba-Niedzwiedzka K."/>
            <person name="Martijn J."/>
            <person name="Lind A.E."/>
            <person name="van Eijk R."/>
            <person name="Schleper C."/>
            <person name="Guy L."/>
            <person name="Ettema T.J."/>
        </authorList>
    </citation>
    <scope>NUCLEOTIDE SEQUENCE</scope>
</reference>
<dbReference type="PANTHER" id="PTHR10602">
    <property type="entry name" value="EUKARYOTIC TRANSLATION INITIATION FACTOR 2 SUBUNIT 1"/>
    <property type="match status" value="1"/>
</dbReference>
<name>A0A0F9D8I5_9ZZZZ</name>
<dbReference type="PROSITE" id="PS50126">
    <property type="entry name" value="S1"/>
    <property type="match status" value="1"/>
</dbReference>
<dbReference type="GO" id="GO:0043022">
    <property type="term" value="F:ribosome binding"/>
    <property type="evidence" value="ECO:0007669"/>
    <property type="project" value="TreeGrafter"/>
</dbReference>
<dbReference type="Pfam" id="PF00575">
    <property type="entry name" value="S1"/>
    <property type="match status" value="1"/>
</dbReference>
<dbReference type="InterPro" id="IPR003029">
    <property type="entry name" value="S1_domain"/>
</dbReference>
<dbReference type="InterPro" id="IPR011488">
    <property type="entry name" value="TIF_2_asu"/>
</dbReference>
<dbReference type="SUPFAM" id="SSF110993">
    <property type="entry name" value="eIF-2-alpha, C-terminal domain"/>
    <property type="match status" value="1"/>
</dbReference>
<dbReference type="InterPro" id="IPR012340">
    <property type="entry name" value="NA-bd_OB-fold"/>
</dbReference>
<evidence type="ECO:0000256" key="2">
    <source>
        <dbReference type="ARBA" id="ARBA00022540"/>
    </source>
</evidence>
<dbReference type="GO" id="GO:0003723">
    <property type="term" value="F:RNA binding"/>
    <property type="evidence" value="ECO:0007669"/>
    <property type="project" value="InterPro"/>
</dbReference>
<dbReference type="EMBL" id="LAZR01029968">
    <property type="protein sequence ID" value="KKL58003.1"/>
    <property type="molecule type" value="Genomic_DNA"/>
</dbReference>
<dbReference type="Gene3D" id="2.40.50.140">
    <property type="entry name" value="Nucleic acid-binding proteins"/>
    <property type="match status" value="1"/>
</dbReference>
<feature type="domain" description="S1 motif" evidence="4">
    <location>
        <begin position="12"/>
        <end position="89"/>
    </location>
</feature>
<evidence type="ECO:0000313" key="5">
    <source>
        <dbReference type="EMBL" id="KKL58003.1"/>
    </source>
</evidence>